<dbReference type="EC" id="3.1.1.5" evidence="2 9"/>
<dbReference type="InterPro" id="IPR002642">
    <property type="entry name" value="LysoPLipase_cat_dom"/>
</dbReference>
<keyword evidence="10" id="KW-1133">Transmembrane helix</keyword>
<dbReference type="GO" id="GO:0005829">
    <property type="term" value="C:cytosol"/>
    <property type="evidence" value="ECO:0007669"/>
    <property type="project" value="TreeGrafter"/>
</dbReference>
<dbReference type="SMART" id="SM00022">
    <property type="entry name" value="PLAc"/>
    <property type="match status" value="1"/>
</dbReference>
<organism evidence="12 13">
    <name type="scientific">Fibroporia radiculosa</name>
    <dbReference type="NCBI Taxonomy" id="599839"/>
    <lineage>
        <taxon>Eukaryota</taxon>
        <taxon>Fungi</taxon>
        <taxon>Dikarya</taxon>
        <taxon>Basidiomycota</taxon>
        <taxon>Agaricomycotina</taxon>
        <taxon>Agaricomycetes</taxon>
        <taxon>Polyporales</taxon>
        <taxon>Fibroporiaceae</taxon>
        <taxon>Fibroporia</taxon>
    </lineage>
</organism>
<dbReference type="PROSITE" id="PS51210">
    <property type="entry name" value="PLA2C"/>
    <property type="match status" value="1"/>
</dbReference>
<evidence type="ECO:0000256" key="4">
    <source>
        <dbReference type="ARBA" id="ARBA00022801"/>
    </source>
</evidence>
<dbReference type="STRING" id="599839.J4IB03"/>
<dbReference type="InParanoid" id="J4IB03"/>
<keyword evidence="7" id="KW-0325">Glycoprotein</keyword>
<evidence type="ECO:0000256" key="7">
    <source>
        <dbReference type="ARBA" id="ARBA00023180"/>
    </source>
</evidence>
<dbReference type="GeneID" id="24098722"/>
<name>J4IB03_9APHY</name>
<dbReference type="OrthoDB" id="4084751at2759"/>
<keyword evidence="4 8" id="KW-0378">Hydrolase</keyword>
<dbReference type="HOGENOM" id="CLU_014602_1_0_1"/>
<keyword evidence="6 8" id="KW-0443">Lipid metabolism</keyword>
<sequence length="688" mass="74469">MVVLFPVSDAATSPAAPSSNITTYSPAYATCPTSGNLVIRRTGTPQADNQTLDPNEVEYIISRQKIVQTSLRSWLGNSMSTVYSGNFDALSAADMPNVGLSLSGGDLRAALFNVAALHAFDSRNETSVAMGLGGLLQSSTYITALSGGSYISTSLIFNEFPTLTHLVFGNDTAGISGWQLLEDIFQPGPSGQYEQAFFAHLLEDLGAKRSAGDFPVTFCDLWGRALAYHFLPGTEDTASFASNTTAGNHAAAISYSSMTQLESWKNHTYPFPIVLIDVNSPNAQGEPFGDTGVLPLTSVVYELTPYEFGSYEPQLAAFAPLPYLGSTFSGGTAQKCVNSFDNAGLLIGTSSCDFHMYNATNSPFWTQEFMPMINQIEEYFGKYQLEQEMDVMSVANPFYKMNVGTYQDWNETALSLLDGSLDVENDPILPLLVKKRNVDAVVILDSSGETSEEKPSGLSLLATQAKSVTLPPGTINFPMPFPNSTDEFMSLGLHARPVFFGCDGANNTNDNYPVFVYIPNDDPTGVTNISTSTLQISTENQTDIFNNAYHLAVRGYVGINNTKLEQHDTEWGICVACAIIERMRVRQGVTRTDACTSCFSRYCFTGQNMTGIPDSTKLSTSYSSLDLSIQDPLNASPSSSSDYDTFVRNEYIIIGLLVGILALLFGVGGVLLRKTKVARSGYKAVGTY</sequence>
<evidence type="ECO:0000313" key="13">
    <source>
        <dbReference type="Proteomes" id="UP000006352"/>
    </source>
</evidence>
<evidence type="ECO:0000259" key="11">
    <source>
        <dbReference type="PROSITE" id="PS51210"/>
    </source>
</evidence>
<dbReference type="Gene3D" id="3.40.1090.10">
    <property type="entry name" value="Cytosolic phospholipase A2 catalytic domain"/>
    <property type="match status" value="1"/>
</dbReference>
<dbReference type="Proteomes" id="UP000006352">
    <property type="component" value="Unassembled WGS sequence"/>
</dbReference>
<comment type="catalytic activity">
    <reaction evidence="9">
        <text>a 1-acyl-sn-glycero-3-phosphocholine + H2O = sn-glycerol 3-phosphocholine + a fatty acid + H(+)</text>
        <dbReference type="Rhea" id="RHEA:15177"/>
        <dbReference type="ChEBI" id="CHEBI:15377"/>
        <dbReference type="ChEBI" id="CHEBI:15378"/>
        <dbReference type="ChEBI" id="CHEBI:16870"/>
        <dbReference type="ChEBI" id="CHEBI:28868"/>
        <dbReference type="ChEBI" id="CHEBI:58168"/>
        <dbReference type="EC" id="3.1.1.5"/>
    </reaction>
</comment>
<dbReference type="RefSeq" id="XP_012183094.1">
    <property type="nucleotide sequence ID" value="XM_012327704.1"/>
</dbReference>
<evidence type="ECO:0000256" key="3">
    <source>
        <dbReference type="ARBA" id="ARBA00022729"/>
    </source>
</evidence>
<evidence type="ECO:0000256" key="9">
    <source>
        <dbReference type="RuleBase" id="RU362103"/>
    </source>
</evidence>
<evidence type="ECO:0000256" key="6">
    <source>
        <dbReference type="ARBA" id="ARBA00023098"/>
    </source>
</evidence>
<dbReference type="PANTHER" id="PTHR10728:SF33">
    <property type="entry name" value="LYSOPHOSPHOLIPASE 1-RELATED"/>
    <property type="match status" value="1"/>
</dbReference>
<evidence type="ECO:0000256" key="1">
    <source>
        <dbReference type="ARBA" id="ARBA00008780"/>
    </source>
</evidence>
<dbReference type="GO" id="GO:0046475">
    <property type="term" value="P:glycerophospholipid catabolic process"/>
    <property type="evidence" value="ECO:0007669"/>
    <property type="project" value="TreeGrafter"/>
</dbReference>
<evidence type="ECO:0000313" key="12">
    <source>
        <dbReference type="EMBL" id="CCM03811.1"/>
    </source>
</evidence>
<keyword evidence="10" id="KW-0472">Membrane</keyword>
<dbReference type="InterPro" id="IPR016035">
    <property type="entry name" value="Acyl_Trfase/lysoPLipase"/>
</dbReference>
<keyword evidence="13" id="KW-1185">Reference proteome</keyword>
<reference evidence="12 13" key="1">
    <citation type="journal article" date="2012" name="Appl. Environ. Microbiol.">
        <title>Short-read sequencing for genomic analysis of the brown rot fungus Fibroporia radiculosa.</title>
        <authorList>
            <person name="Tang J.D."/>
            <person name="Perkins A.D."/>
            <person name="Sonstegard T.S."/>
            <person name="Schroeder S.G."/>
            <person name="Burgess S.C."/>
            <person name="Diehl S.V."/>
        </authorList>
    </citation>
    <scope>NUCLEOTIDE SEQUENCE [LARGE SCALE GENOMIC DNA]</scope>
    <source>
        <strain evidence="12 13">TFFH 294</strain>
    </source>
</reference>
<keyword evidence="3" id="KW-0732">Signal</keyword>
<protein>
    <recommendedName>
        <fullName evidence="2 9">Lysophospholipase</fullName>
        <ecNumber evidence="2 9">3.1.1.5</ecNumber>
    </recommendedName>
</protein>
<evidence type="ECO:0000256" key="8">
    <source>
        <dbReference type="PROSITE-ProRule" id="PRU00555"/>
    </source>
</evidence>
<dbReference type="AlphaFoldDB" id="J4IB03"/>
<dbReference type="FunCoup" id="J4IB03">
    <property type="interactions" value="199"/>
</dbReference>
<comment type="similarity">
    <text evidence="1 9">Belongs to the lysophospholipase family.</text>
</comment>
<dbReference type="SUPFAM" id="SSF52151">
    <property type="entry name" value="FabD/lysophospholipase-like"/>
    <property type="match status" value="1"/>
</dbReference>
<keyword evidence="5 8" id="KW-0442">Lipid degradation</keyword>
<dbReference type="EMBL" id="HE797130">
    <property type="protein sequence ID" value="CCM03811.1"/>
    <property type="molecule type" value="Genomic_DNA"/>
</dbReference>
<feature type="domain" description="PLA2c" evidence="11">
    <location>
        <begin position="30"/>
        <end position="609"/>
    </location>
</feature>
<dbReference type="GO" id="GO:0004622">
    <property type="term" value="F:phosphatidylcholine lysophospholipase activity"/>
    <property type="evidence" value="ECO:0007669"/>
    <property type="project" value="UniProtKB-EC"/>
</dbReference>
<dbReference type="PANTHER" id="PTHR10728">
    <property type="entry name" value="CYTOSOLIC PHOSPHOLIPASE A2"/>
    <property type="match status" value="1"/>
</dbReference>
<accession>J4IB03</accession>
<gene>
    <name evidence="12" type="ORF">FIBRA_05960</name>
</gene>
<keyword evidence="10" id="KW-0812">Transmembrane</keyword>
<dbReference type="GO" id="GO:0004623">
    <property type="term" value="F:phospholipase A2 activity"/>
    <property type="evidence" value="ECO:0007669"/>
    <property type="project" value="TreeGrafter"/>
</dbReference>
<evidence type="ECO:0000256" key="5">
    <source>
        <dbReference type="ARBA" id="ARBA00022963"/>
    </source>
</evidence>
<proteinExistence type="inferred from homology"/>
<evidence type="ECO:0000256" key="10">
    <source>
        <dbReference type="SAM" id="Phobius"/>
    </source>
</evidence>
<evidence type="ECO:0000256" key="2">
    <source>
        <dbReference type="ARBA" id="ARBA00013274"/>
    </source>
</evidence>
<dbReference type="Pfam" id="PF01735">
    <property type="entry name" value="PLA2_B"/>
    <property type="match status" value="1"/>
</dbReference>
<feature type="transmembrane region" description="Helical" evidence="10">
    <location>
        <begin position="651"/>
        <end position="672"/>
    </location>
</feature>